<dbReference type="Proteomes" id="UP000266506">
    <property type="component" value="Unassembled WGS sequence"/>
</dbReference>
<proteinExistence type="predicted"/>
<dbReference type="RefSeq" id="WP_119016659.1">
    <property type="nucleotide sequence ID" value="NZ_QXEV01000021.1"/>
</dbReference>
<dbReference type="AlphaFoldDB" id="A0A397RK35"/>
<dbReference type="PANTHER" id="PTHR13779:SF7">
    <property type="entry name" value="ATPASE WRNIP1"/>
    <property type="match status" value="1"/>
</dbReference>
<reference evidence="4 5" key="1">
    <citation type="submission" date="2018-08" db="EMBL/GenBank/DDBJ databases">
        <title>Genomic Encyclopedia of Archaeal and Bacterial Type Strains, Phase II (KMG-II): from individual species to whole genera.</title>
        <authorList>
            <person name="Goeker M."/>
        </authorList>
    </citation>
    <scope>NUCLEOTIDE SEQUENCE [LARGE SCALE GENOMIC DNA]</scope>
    <source>
        <strain evidence="4 5">ATCC 27112</strain>
    </source>
</reference>
<organism evidence="4 5">
    <name type="scientific">Anaeroplasma bactoclasticum</name>
    <dbReference type="NCBI Taxonomy" id="2088"/>
    <lineage>
        <taxon>Bacteria</taxon>
        <taxon>Bacillati</taxon>
        <taxon>Mycoplasmatota</taxon>
        <taxon>Mollicutes</taxon>
        <taxon>Anaeroplasmatales</taxon>
        <taxon>Anaeroplasmataceae</taxon>
        <taxon>Anaeroplasma</taxon>
    </lineage>
</organism>
<dbReference type="InterPro" id="IPR027417">
    <property type="entry name" value="P-loop_NTPase"/>
</dbReference>
<dbReference type="SMART" id="SM00382">
    <property type="entry name" value="AAA"/>
    <property type="match status" value="1"/>
</dbReference>
<dbReference type="Gene3D" id="1.10.3710.10">
    <property type="entry name" value="DNA polymerase III clamp loader subunits, C-terminal domain"/>
    <property type="match status" value="1"/>
</dbReference>
<dbReference type="SUPFAM" id="SSF48019">
    <property type="entry name" value="post-AAA+ oligomerization domain-like"/>
    <property type="match status" value="1"/>
</dbReference>
<dbReference type="SUPFAM" id="SSF52540">
    <property type="entry name" value="P-loop containing nucleoside triphosphate hydrolases"/>
    <property type="match status" value="1"/>
</dbReference>
<evidence type="ECO:0000256" key="1">
    <source>
        <dbReference type="ARBA" id="ARBA00022741"/>
    </source>
</evidence>
<dbReference type="EMBL" id="QXEV01000021">
    <property type="protein sequence ID" value="RIA73968.1"/>
    <property type="molecule type" value="Genomic_DNA"/>
</dbReference>
<dbReference type="InterPro" id="IPR008921">
    <property type="entry name" value="DNA_pol3_clamp-load_cplx_C"/>
</dbReference>
<accession>A0A397RK35</accession>
<dbReference type="InParanoid" id="A0A397RK35"/>
<feature type="domain" description="AAA+ ATPase" evidence="3">
    <location>
        <begin position="37"/>
        <end position="150"/>
    </location>
</feature>
<sequence>MKPLAYRIRPKTFDDIIGQDHLVGKKGVITKMLENKTLFSMILYGPAGCGKTSIASIIESYYPLSSFSFNASIDSKQKLKEIADATKFYESTICIIDEIHRMKKDVQDFLLPYVESGALTIIGLTTENPYRSINPAVRSRCHIYRMNEINKHDVVLLLKKTIKDEGLKEMGDDILEYIATVSSCEIRSALNMLEIANMLDQEDLNLNNVSNLIGKKALQIDEEGEYYYDCASAMIKSIRGSDPDAALHYLARLLQTEDLLFITRRLLCSAYEDIGLGNPNVGPRVYAACEAALSLGLPEARLPLAYAVVDLATSPKSNSTYLAINEALADLETLTSMKIPPHILNKELKSGKYEYKYPHDYYHDYCHQQYMPDTLLGKKYYNPKDTSSYEKSIKDYLDFLNKLEDKKREN</sequence>
<dbReference type="Gene3D" id="1.10.8.60">
    <property type="match status" value="1"/>
</dbReference>
<protein>
    <submittedName>
        <fullName evidence="4">Putative ATPase</fullName>
    </submittedName>
</protein>
<dbReference type="Pfam" id="PF16193">
    <property type="entry name" value="AAA_assoc_2"/>
    <property type="match status" value="1"/>
</dbReference>
<dbReference type="GO" id="GO:0017116">
    <property type="term" value="F:single-stranded DNA helicase activity"/>
    <property type="evidence" value="ECO:0007669"/>
    <property type="project" value="TreeGrafter"/>
</dbReference>
<dbReference type="GO" id="GO:0003677">
    <property type="term" value="F:DNA binding"/>
    <property type="evidence" value="ECO:0007669"/>
    <property type="project" value="InterPro"/>
</dbReference>
<comment type="caution">
    <text evidence="4">The sequence shown here is derived from an EMBL/GenBank/DDBJ whole genome shotgun (WGS) entry which is preliminary data.</text>
</comment>
<dbReference type="GO" id="GO:0006310">
    <property type="term" value="P:DNA recombination"/>
    <property type="evidence" value="ECO:0007669"/>
    <property type="project" value="InterPro"/>
</dbReference>
<dbReference type="InterPro" id="IPR003593">
    <property type="entry name" value="AAA+_ATPase"/>
</dbReference>
<keyword evidence="2" id="KW-0067">ATP-binding</keyword>
<dbReference type="InterPro" id="IPR008824">
    <property type="entry name" value="RuvB-like_N"/>
</dbReference>
<keyword evidence="5" id="KW-1185">Reference proteome</keyword>
<keyword evidence="1" id="KW-0547">Nucleotide-binding</keyword>
<dbReference type="GO" id="GO:0006261">
    <property type="term" value="P:DNA-templated DNA replication"/>
    <property type="evidence" value="ECO:0007669"/>
    <property type="project" value="TreeGrafter"/>
</dbReference>
<dbReference type="CDD" id="cd00009">
    <property type="entry name" value="AAA"/>
    <property type="match status" value="1"/>
</dbReference>
<dbReference type="Gene3D" id="1.20.272.10">
    <property type="match status" value="1"/>
</dbReference>
<dbReference type="Pfam" id="PF12002">
    <property type="entry name" value="MgsA_C"/>
    <property type="match status" value="1"/>
</dbReference>
<evidence type="ECO:0000256" key="2">
    <source>
        <dbReference type="ARBA" id="ARBA00022840"/>
    </source>
</evidence>
<evidence type="ECO:0000313" key="5">
    <source>
        <dbReference type="Proteomes" id="UP000266506"/>
    </source>
</evidence>
<dbReference type="PANTHER" id="PTHR13779">
    <property type="entry name" value="WERNER HELICASE-INTERACTING PROTEIN 1 FAMILY MEMBER"/>
    <property type="match status" value="1"/>
</dbReference>
<dbReference type="OrthoDB" id="9778364at2"/>
<dbReference type="Gene3D" id="3.40.50.300">
    <property type="entry name" value="P-loop containing nucleotide triphosphate hydrolases"/>
    <property type="match status" value="1"/>
</dbReference>
<dbReference type="GO" id="GO:0000731">
    <property type="term" value="P:DNA synthesis involved in DNA repair"/>
    <property type="evidence" value="ECO:0007669"/>
    <property type="project" value="TreeGrafter"/>
</dbReference>
<evidence type="ECO:0000259" key="3">
    <source>
        <dbReference type="SMART" id="SM00382"/>
    </source>
</evidence>
<dbReference type="InterPro" id="IPR032423">
    <property type="entry name" value="AAA_assoc_2"/>
</dbReference>
<dbReference type="GO" id="GO:0008047">
    <property type="term" value="F:enzyme activator activity"/>
    <property type="evidence" value="ECO:0007669"/>
    <property type="project" value="TreeGrafter"/>
</dbReference>
<dbReference type="GO" id="GO:0009378">
    <property type="term" value="F:four-way junction helicase activity"/>
    <property type="evidence" value="ECO:0007669"/>
    <property type="project" value="InterPro"/>
</dbReference>
<evidence type="ECO:0000313" key="4">
    <source>
        <dbReference type="EMBL" id="RIA73968.1"/>
    </source>
</evidence>
<dbReference type="InterPro" id="IPR021886">
    <property type="entry name" value="MgsA_C"/>
</dbReference>
<name>A0A397RK35_9MOLU</name>
<dbReference type="InterPro" id="IPR051314">
    <property type="entry name" value="AAA_ATPase_RarA/MGS1/WRNIP1"/>
</dbReference>
<gene>
    <name evidence="4" type="ORF">EI71_01550</name>
</gene>
<dbReference type="Pfam" id="PF05496">
    <property type="entry name" value="RuvB_N"/>
    <property type="match status" value="1"/>
</dbReference>
<dbReference type="GO" id="GO:0005524">
    <property type="term" value="F:ATP binding"/>
    <property type="evidence" value="ECO:0007669"/>
    <property type="project" value="UniProtKB-KW"/>
</dbReference>
<dbReference type="FunCoup" id="A0A397RK35">
    <property type="interactions" value="321"/>
</dbReference>